<evidence type="ECO:0000313" key="2">
    <source>
        <dbReference type="EMBL" id="VYS61950.1"/>
    </source>
</evidence>
<reference evidence="2 3" key="1">
    <citation type="submission" date="2019-11" db="EMBL/GenBank/DDBJ databases">
        <authorList>
            <person name="Jiao W.-B."/>
            <person name="Schneeberger K."/>
        </authorList>
    </citation>
    <scope>NUCLEOTIDE SEQUENCE [LARGE SCALE GENOMIC DNA]</scope>
    <source>
        <strain evidence="3">cv. An-1</strain>
    </source>
</reference>
<dbReference type="EMBL" id="CACRSJ010000109">
    <property type="protein sequence ID" value="VYS61950.1"/>
    <property type="molecule type" value="Genomic_DNA"/>
</dbReference>
<protein>
    <submittedName>
        <fullName evidence="2">Uncharacterized protein</fullName>
    </submittedName>
</protein>
<dbReference type="Proteomes" id="UP000426265">
    <property type="component" value="Unassembled WGS sequence"/>
</dbReference>
<gene>
    <name evidence="2" type="ORF">AN1_LOCUS17379</name>
</gene>
<organism evidence="2 3">
    <name type="scientific">Arabidopsis thaliana</name>
    <name type="common">Mouse-ear cress</name>
    <dbReference type="NCBI Taxonomy" id="3702"/>
    <lineage>
        <taxon>Eukaryota</taxon>
        <taxon>Viridiplantae</taxon>
        <taxon>Streptophyta</taxon>
        <taxon>Embryophyta</taxon>
        <taxon>Tracheophyta</taxon>
        <taxon>Spermatophyta</taxon>
        <taxon>Magnoliopsida</taxon>
        <taxon>eudicotyledons</taxon>
        <taxon>Gunneridae</taxon>
        <taxon>Pentapetalae</taxon>
        <taxon>rosids</taxon>
        <taxon>malvids</taxon>
        <taxon>Brassicales</taxon>
        <taxon>Brassicaceae</taxon>
        <taxon>Camelineae</taxon>
        <taxon>Arabidopsis</taxon>
    </lineage>
</organism>
<evidence type="ECO:0000256" key="1">
    <source>
        <dbReference type="SAM" id="MobiDB-lite"/>
    </source>
</evidence>
<feature type="compositionally biased region" description="Basic and acidic residues" evidence="1">
    <location>
        <begin position="1"/>
        <end position="19"/>
    </location>
</feature>
<sequence length="416" mass="47087">MDATSKEVGHKVTTPKDVENDISLEEQLSETTSSQVWRNKMYDQAALKARVIQPCLAPADLASKIPHIKANLIPNTIHGTQDEIVTNNILLQEEPPDQPLNQQIVLTPKDTLIEDLSQEPPDFKAQNREGVKQAIPQVRVPDQKRGVILSFLLNGEPPNALCITKLQPYQVSRSKLFQGKGYDADIQIKPNRDHTKPVGTFIKPIDEEHFGGLLPNWSLNQAQCLGLINHQQINPKKTNDGSSGVKDQGAESSYYGNMTVALFFPYLGFVPMGLLRKVFNEAKSSHQGIIYQANDSKISKVHEADVLADRPAELPAELSSEVRHQMKPNKEIFVILHLDAPQIYIWKPGEHLDYTRHVPHELWYILPHRNPQSYYLPYMEPKEINLQQLFPCLFVRLCENLETIENLPRCHNSSPS</sequence>
<accession>A0A654FM56</accession>
<proteinExistence type="predicted"/>
<name>A0A654FM56_ARATH</name>
<dbReference type="AlphaFoldDB" id="A0A654FM56"/>
<feature type="region of interest" description="Disordered" evidence="1">
    <location>
        <begin position="1"/>
        <end position="34"/>
    </location>
</feature>
<evidence type="ECO:0000313" key="3">
    <source>
        <dbReference type="Proteomes" id="UP000426265"/>
    </source>
</evidence>